<organism evidence="1 2">
    <name type="scientific">Popillia japonica</name>
    <name type="common">Japanese beetle</name>
    <dbReference type="NCBI Taxonomy" id="7064"/>
    <lineage>
        <taxon>Eukaryota</taxon>
        <taxon>Metazoa</taxon>
        <taxon>Ecdysozoa</taxon>
        <taxon>Arthropoda</taxon>
        <taxon>Hexapoda</taxon>
        <taxon>Insecta</taxon>
        <taxon>Pterygota</taxon>
        <taxon>Neoptera</taxon>
        <taxon>Endopterygota</taxon>
        <taxon>Coleoptera</taxon>
        <taxon>Polyphaga</taxon>
        <taxon>Scarabaeiformia</taxon>
        <taxon>Scarabaeidae</taxon>
        <taxon>Rutelinae</taxon>
        <taxon>Popillia</taxon>
    </lineage>
</organism>
<proteinExistence type="predicted"/>
<sequence>MRTAISARDKLSVTLRFLATGETFVNLSYSTRISVSAISRFIPKVLEALYDGLKEKYLKVPSNTQEWLEISYEFFNKWNMPNTVGAIDGKHITFRAPRSAEEEGSEYKVTESETCHPNITLTGVTYNRTRANCTALEIREEFKSYFNTCGAVSWQNDMV</sequence>
<accession>A0AAW1IT50</accession>
<evidence type="ECO:0008006" key="3">
    <source>
        <dbReference type="Google" id="ProtNLM"/>
    </source>
</evidence>
<keyword evidence="2" id="KW-1185">Reference proteome</keyword>
<evidence type="ECO:0000313" key="2">
    <source>
        <dbReference type="Proteomes" id="UP001458880"/>
    </source>
</evidence>
<dbReference type="Proteomes" id="UP001458880">
    <property type="component" value="Unassembled WGS sequence"/>
</dbReference>
<dbReference type="AlphaFoldDB" id="A0AAW1IT50"/>
<comment type="caution">
    <text evidence="1">The sequence shown here is derived from an EMBL/GenBank/DDBJ whole genome shotgun (WGS) entry which is preliminary data.</text>
</comment>
<gene>
    <name evidence="1" type="ORF">QE152_g34794</name>
</gene>
<protein>
    <recommendedName>
        <fullName evidence="3">Nuclease HARBI1</fullName>
    </recommendedName>
</protein>
<reference evidence="1 2" key="1">
    <citation type="journal article" date="2024" name="BMC Genomics">
        <title>De novo assembly and annotation of Popillia japonica's genome with initial clues to its potential as an invasive pest.</title>
        <authorList>
            <person name="Cucini C."/>
            <person name="Boschi S."/>
            <person name="Funari R."/>
            <person name="Cardaioli E."/>
            <person name="Iannotti N."/>
            <person name="Marturano G."/>
            <person name="Paoli F."/>
            <person name="Bruttini M."/>
            <person name="Carapelli A."/>
            <person name="Frati F."/>
            <person name="Nardi F."/>
        </authorList>
    </citation>
    <scope>NUCLEOTIDE SEQUENCE [LARGE SCALE GENOMIC DNA]</scope>
    <source>
        <strain evidence="1">DMR45628</strain>
    </source>
</reference>
<name>A0AAW1IT50_POPJA</name>
<evidence type="ECO:0000313" key="1">
    <source>
        <dbReference type="EMBL" id="KAK9692946.1"/>
    </source>
</evidence>
<dbReference type="EMBL" id="JASPKY010000559">
    <property type="protein sequence ID" value="KAK9692946.1"/>
    <property type="molecule type" value="Genomic_DNA"/>
</dbReference>